<name>A0A2P5XET1_GOSBA</name>
<proteinExistence type="predicted"/>
<evidence type="ECO:0000313" key="2">
    <source>
        <dbReference type="Proteomes" id="UP000239757"/>
    </source>
</evidence>
<organism evidence="1 2">
    <name type="scientific">Gossypium barbadense</name>
    <name type="common">Sea Island cotton</name>
    <name type="synonym">Hibiscus barbadensis</name>
    <dbReference type="NCBI Taxonomy" id="3634"/>
    <lineage>
        <taxon>Eukaryota</taxon>
        <taxon>Viridiplantae</taxon>
        <taxon>Streptophyta</taxon>
        <taxon>Embryophyta</taxon>
        <taxon>Tracheophyta</taxon>
        <taxon>Spermatophyta</taxon>
        <taxon>Magnoliopsida</taxon>
        <taxon>eudicotyledons</taxon>
        <taxon>Gunneridae</taxon>
        <taxon>Pentapetalae</taxon>
        <taxon>rosids</taxon>
        <taxon>malvids</taxon>
        <taxon>Malvales</taxon>
        <taxon>Malvaceae</taxon>
        <taxon>Malvoideae</taxon>
        <taxon>Gossypium</taxon>
    </lineage>
</organism>
<evidence type="ECO:0000313" key="1">
    <source>
        <dbReference type="EMBL" id="PPS01866.1"/>
    </source>
</evidence>
<dbReference type="Proteomes" id="UP000239757">
    <property type="component" value="Unassembled WGS sequence"/>
</dbReference>
<accession>A0A2P5XET1</accession>
<sequence>MHVTILEEAHERGVQSLEYDIVGMVLYCIRRINTGNVHSVIVRRGGISSLEVDRTSSQVERLMTGYSDEEARSLDFGGVWSD</sequence>
<dbReference type="EMBL" id="KZ665034">
    <property type="protein sequence ID" value="PPS01866.1"/>
    <property type="molecule type" value="Genomic_DNA"/>
</dbReference>
<reference evidence="1 2" key="1">
    <citation type="submission" date="2015-01" db="EMBL/GenBank/DDBJ databases">
        <title>Genome of allotetraploid Gossypium barbadense reveals genomic plasticity and fiber elongation in cotton evolution.</title>
        <authorList>
            <person name="Chen X."/>
            <person name="Liu X."/>
            <person name="Zhao B."/>
            <person name="Zheng H."/>
            <person name="Hu Y."/>
            <person name="Lu G."/>
            <person name="Yang C."/>
            <person name="Chen J."/>
            <person name="Shan C."/>
            <person name="Zhang L."/>
            <person name="Zhou Y."/>
            <person name="Wang L."/>
            <person name="Guo W."/>
            <person name="Bai Y."/>
            <person name="Ruan J."/>
            <person name="Shangguan X."/>
            <person name="Mao Y."/>
            <person name="Jiang J."/>
            <person name="Zhu Y."/>
            <person name="Lei J."/>
            <person name="Kang H."/>
            <person name="Chen S."/>
            <person name="He X."/>
            <person name="Wang R."/>
            <person name="Wang Y."/>
            <person name="Chen J."/>
            <person name="Wang L."/>
            <person name="Yu S."/>
            <person name="Wang B."/>
            <person name="Wei J."/>
            <person name="Song S."/>
            <person name="Lu X."/>
            <person name="Gao Z."/>
            <person name="Gu W."/>
            <person name="Deng X."/>
            <person name="Ma D."/>
            <person name="Wang S."/>
            <person name="Liang W."/>
            <person name="Fang L."/>
            <person name="Cai C."/>
            <person name="Zhu X."/>
            <person name="Zhou B."/>
            <person name="Zhang Y."/>
            <person name="Chen Z."/>
            <person name="Xu S."/>
            <person name="Zhu R."/>
            <person name="Wang S."/>
            <person name="Zhang T."/>
            <person name="Zhao G."/>
        </authorList>
    </citation>
    <scope>NUCLEOTIDE SEQUENCE [LARGE SCALE GENOMIC DNA]</scope>
    <source>
        <strain evidence="2">cv. Xinhai21</strain>
        <tissue evidence="1">Leaf</tissue>
    </source>
</reference>
<dbReference type="AlphaFoldDB" id="A0A2P5XET1"/>
<protein>
    <submittedName>
        <fullName evidence="1">Uncharacterized protein</fullName>
    </submittedName>
</protein>
<gene>
    <name evidence="1" type="ORF">GOBAR_AA18798</name>
</gene>